<dbReference type="Pfam" id="PF00239">
    <property type="entry name" value="Resolvase"/>
    <property type="match status" value="1"/>
</dbReference>
<feature type="domain" description="Resolvase/invertase-type recombinase catalytic" evidence="1">
    <location>
        <begin position="2"/>
        <end position="151"/>
    </location>
</feature>
<reference evidence="3" key="1">
    <citation type="journal article" date="2019" name="Int. J. Syst. Evol. Microbiol.">
        <title>The Global Catalogue of Microorganisms (GCM) 10K type strain sequencing project: providing services to taxonomists for standard genome sequencing and annotation.</title>
        <authorList>
            <consortium name="The Broad Institute Genomics Platform"/>
            <consortium name="The Broad Institute Genome Sequencing Center for Infectious Disease"/>
            <person name="Wu L."/>
            <person name="Ma J."/>
        </authorList>
    </citation>
    <scope>NUCLEOTIDE SEQUENCE [LARGE SCALE GENOMIC DNA]</scope>
    <source>
        <strain evidence="3">CGMCC 4.7393</strain>
    </source>
</reference>
<evidence type="ECO:0000259" key="1">
    <source>
        <dbReference type="PROSITE" id="PS51736"/>
    </source>
</evidence>
<sequence length="214" mass="24217">MKAAVYTRVSTGRQTTDRQMAELNEYAKRNGYEIVLSVSETVSGSRKKYERPGLENIINLARKGEITEVLSLELSRLGRNAMDVRQIILDLADLGVCTHIVNKNLRSLDVNRKKDTVTMLILGVLADLGEMERETLTERIISGLEEAKRNGKHLGRKKGSSKPQELFLKENRKAVEYLKNGRSIRETAKLCDLAPNTVMKVKRLILDKKEQHKG</sequence>
<dbReference type="PANTHER" id="PTHR30461">
    <property type="entry name" value="DNA-INVERTASE FROM LAMBDOID PROPHAGE"/>
    <property type="match status" value="1"/>
</dbReference>
<gene>
    <name evidence="2" type="ORF">ACFQHR_10730</name>
</gene>
<proteinExistence type="predicted"/>
<dbReference type="RefSeq" id="WP_066621634.1">
    <property type="nucleotide sequence ID" value="NZ_JBHSYQ010000004.1"/>
</dbReference>
<keyword evidence="3" id="KW-1185">Reference proteome</keyword>
<dbReference type="CDD" id="cd00338">
    <property type="entry name" value="Ser_Recombinase"/>
    <property type="match status" value="1"/>
</dbReference>
<accession>A0ABW2DJN9</accession>
<dbReference type="PROSITE" id="PS51736">
    <property type="entry name" value="RECOMBINASES_3"/>
    <property type="match status" value="1"/>
</dbReference>
<dbReference type="Proteomes" id="UP001596405">
    <property type="component" value="Unassembled WGS sequence"/>
</dbReference>
<organism evidence="2 3">
    <name type="scientific">Rufibacter roseus</name>
    <dbReference type="NCBI Taxonomy" id="1567108"/>
    <lineage>
        <taxon>Bacteria</taxon>
        <taxon>Pseudomonadati</taxon>
        <taxon>Bacteroidota</taxon>
        <taxon>Cytophagia</taxon>
        <taxon>Cytophagales</taxon>
        <taxon>Hymenobacteraceae</taxon>
        <taxon>Rufibacter</taxon>
    </lineage>
</organism>
<dbReference type="InterPro" id="IPR036162">
    <property type="entry name" value="Resolvase-like_N_sf"/>
</dbReference>
<evidence type="ECO:0000313" key="3">
    <source>
        <dbReference type="Proteomes" id="UP001596405"/>
    </source>
</evidence>
<dbReference type="InterPro" id="IPR050639">
    <property type="entry name" value="SSR_resolvase"/>
</dbReference>
<dbReference type="PANTHER" id="PTHR30461:SF19">
    <property type="entry name" value="SITE-SPECIFIC RECOMBINASE RESOLVASE FAMILY"/>
    <property type="match status" value="1"/>
</dbReference>
<evidence type="ECO:0000313" key="2">
    <source>
        <dbReference type="EMBL" id="MFC6998102.1"/>
    </source>
</evidence>
<protein>
    <submittedName>
        <fullName evidence="2">Recombinase family protein</fullName>
    </submittedName>
</protein>
<dbReference type="EMBL" id="JBHSYQ010000004">
    <property type="protein sequence ID" value="MFC6998102.1"/>
    <property type="molecule type" value="Genomic_DNA"/>
</dbReference>
<comment type="caution">
    <text evidence="2">The sequence shown here is derived from an EMBL/GenBank/DDBJ whole genome shotgun (WGS) entry which is preliminary data.</text>
</comment>
<dbReference type="SMART" id="SM00857">
    <property type="entry name" value="Resolvase"/>
    <property type="match status" value="1"/>
</dbReference>
<dbReference type="SUPFAM" id="SSF53041">
    <property type="entry name" value="Resolvase-like"/>
    <property type="match status" value="1"/>
</dbReference>
<name>A0ABW2DJN9_9BACT</name>
<dbReference type="Gene3D" id="3.40.50.1390">
    <property type="entry name" value="Resolvase, N-terminal catalytic domain"/>
    <property type="match status" value="1"/>
</dbReference>
<dbReference type="InterPro" id="IPR006119">
    <property type="entry name" value="Resolv_N"/>
</dbReference>